<evidence type="ECO:0000256" key="30">
    <source>
        <dbReference type="ARBA" id="ARBA00023288"/>
    </source>
</evidence>
<evidence type="ECO:0000259" key="34">
    <source>
        <dbReference type="Pfam" id="PF00516"/>
    </source>
</evidence>
<dbReference type="Pfam" id="PF00517">
    <property type="entry name" value="GP41"/>
    <property type="match status" value="1"/>
</dbReference>
<evidence type="ECO:0000256" key="24">
    <source>
        <dbReference type="ARBA" id="ARBA00023054"/>
    </source>
</evidence>
<comment type="subcellular location">
    <molecule>Surface protein gp120</molecule>
    <subcellularLocation>
        <location evidence="32">Virion membrane</location>
        <topology evidence="32">Peripheral membrane protein</topology>
    </subcellularLocation>
    <subcellularLocation>
        <location evidence="32">Host cell membrane</location>
        <topology evidence="32">Peripheral membrane protein</topology>
    </subcellularLocation>
    <subcellularLocation>
        <location evidence="32">Host endosome membrane</location>
        <topology evidence="32">Single-pass type I membrane protein</topology>
    </subcellularLocation>
    <text evidence="32">The surface protein is not anchored to the viral envelope, but associates with the extravirion surface through its binding to TM. It is probably concentrated at the site of budding and incorporated into the virions possibly by contacts between the cytoplasmic tail of Env and the N-terminus of Gag.</text>
</comment>
<evidence type="ECO:0000256" key="8">
    <source>
        <dbReference type="ARBA" id="ARBA00022510"/>
    </source>
</evidence>
<feature type="region of interest" description="MPER; binding to GalCer" evidence="32">
    <location>
        <begin position="650"/>
        <end position="671"/>
    </location>
</feature>
<evidence type="ECO:0000256" key="15">
    <source>
        <dbReference type="ARBA" id="ARBA00022703"/>
    </source>
</evidence>
<dbReference type="GO" id="GO:0019082">
    <property type="term" value="P:viral protein processing"/>
    <property type="evidence" value="ECO:0007669"/>
    <property type="project" value="UniProtKB-UniRule"/>
</dbReference>
<keyword evidence="14 32" id="KW-0812">Transmembrane</keyword>
<comment type="domain">
    <text evidence="32">The membrane proximal external region (MPER) present in gp41 is a tryptophan-rich region recognized by the antibodies 2F5, Z13, and 4E10. MPER seems to play a role in fusion.</text>
</comment>
<feature type="lipid moiety-binding region" description="S-palmitoyl cysteine; by host" evidence="32">
    <location>
        <position position="752"/>
    </location>
</feature>
<keyword evidence="26 32" id="KW-0564">Palmitate</keyword>
<evidence type="ECO:0000256" key="21">
    <source>
        <dbReference type="ARBA" id="ARBA00022890"/>
    </source>
</evidence>
<dbReference type="Pfam" id="PF00516">
    <property type="entry name" value="GP120"/>
    <property type="match status" value="2"/>
</dbReference>
<feature type="lipid moiety-binding region" description="S-palmitoyl cysteine; by host" evidence="32">
    <location>
        <position position="832"/>
    </location>
</feature>
<evidence type="ECO:0000256" key="1">
    <source>
        <dbReference type="ARBA" id="ARBA00004402"/>
    </source>
</evidence>
<comment type="subcellular location">
    <subcellularLocation>
        <location evidence="3">Host cell membrane</location>
        <topology evidence="3">Peripheral membrane protein</topology>
    </subcellularLocation>
    <subcellularLocation>
        <location evidence="1">Host cell membrane</location>
        <topology evidence="1">Single-pass type I membrane protein</topology>
    </subcellularLocation>
    <subcellularLocation>
        <location evidence="2">Host endosome membrane</location>
        <topology evidence="2">Peripheral membrane protein</topology>
    </subcellularLocation>
    <subcellularLocation>
        <location evidence="5">Host endosome membrane</location>
        <topology evidence="5">Single-pass type I membrane protein</topology>
    </subcellularLocation>
    <subcellularLocation>
        <location evidence="6">Virion membrane</location>
        <topology evidence="6">Peripheral membrane protein</topology>
    </subcellularLocation>
    <subcellularLocation>
        <location evidence="4">Virion membrane</location>
        <topology evidence="4">Single-pass type I membrane protein</topology>
    </subcellularLocation>
</comment>
<evidence type="ECO:0000256" key="4">
    <source>
        <dbReference type="ARBA" id="ARBA00004563"/>
    </source>
</evidence>
<organism evidence="36">
    <name type="scientific">Human immunodeficiency virus type 1</name>
    <name type="common">HIV-1</name>
    <dbReference type="NCBI Taxonomy" id="11676"/>
    <lineage>
        <taxon>Viruses</taxon>
        <taxon>Riboviria</taxon>
        <taxon>Pararnavirae</taxon>
        <taxon>Artverviricota</taxon>
        <taxon>Revtraviricetes</taxon>
        <taxon>Ortervirales</taxon>
        <taxon>Retroviridae</taxon>
        <taxon>Orthoretrovirinae</taxon>
        <taxon>Lentivirus</taxon>
        <taxon>Lentivirus humimdef1</taxon>
    </lineage>
</organism>
<evidence type="ECO:0000256" key="25">
    <source>
        <dbReference type="ARBA" id="ARBA00023136"/>
    </source>
</evidence>
<reference evidence="36" key="2">
    <citation type="submission" date="2010-07" db="EMBL/GenBank/DDBJ databases">
        <authorList>
            <person name="Anderson J."/>
            <person name="Ping L.-H."/>
            <person name="Dibben O."/>
            <person name="Jabara C."/>
            <person name="Arney L."/>
            <person name="Kincer L."/>
            <person name="Tang Y."/>
            <person name="Hobbs M."/>
            <person name="Hoffman I."/>
            <person name="Kazembe P."/>
            <person name="Jones C."/>
            <person name="Borrow P."/>
            <person name="Fiscus S."/>
            <person name="Cohen M."/>
            <person name="Swanstrom R."/>
        </authorList>
    </citation>
    <scope>NUCLEOTIDE SEQUENCE</scope>
    <source>
        <strain evidence="36">C007_F8_2S</strain>
    </source>
</reference>
<comment type="PTM">
    <text evidence="32">Specific enzymatic cleavages in vivo yield mature proteins. Envelope glycoproteins are synthesized as a inactive precursor that is heavily N-glycosylated and processed likely by host cell furin in the Golgi to yield the mature SU and TM proteins. The cleavage site between SU and TM requires the minimal sequence [KR]-X-[KR]-R. About 2 of the 9 disulfide bonds of gp41 are reduced by P4HB/PDI, following binding to CD4 receptor.</text>
</comment>
<feature type="chain" id="PRO_5023249163" description="Transmembrane protein gp41" evidence="32">
    <location>
        <begin position="500"/>
        <end position="851"/>
    </location>
</feature>
<evidence type="ECO:0000256" key="31">
    <source>
        <dbReference type="ARBA" id="ARBA00023296"/>
    </source>
</evidence>
<feature type="coiled-coil region" evidence="32">
    <location>
        <begin position="621"/>
        <end position="655"/>
    </location>
</feature>
<feature type="disulfide bond" evidence="32">
    <location>
        <begin position="53"/>
        <end position="73"/>
    </location>
</feature>
<dbReference type="GO" id="GO:1903908">
    <property type="term" value="P:positive regulation of plasma membrane raft polarization"/>
    <property type="evidence" value="ECO:0007669"/>
    <property type="project" value="UniProtKB-UniRule"/>
</dbReference>
<comment type="similarity">
    <text evidence="32">Belongs to the HIV-1 env protein family.</text>
</comment>
<comment type="miscellaneous">
    <text evidence="32">HIV-1 lineages are divided in three main groups, M (for Major), O (for Outlier), and N (for New, or Non-M, Non-O). The vast majority of strains found worldwide belong to the group M. Group O seems to be endemic to and largely confined to Cameroon and neighboring countries in West Central Africa, where these viruses represent a small minority of HIV-1 strains. The group N is represented by a limited number of isolates from Cameroonian persons. The group M is further subdivided in 9 clades or subtypes (A to D, F to H, J and K).</text>
</comment>
<dbReference type="SUPFAM" id="SSF58069">
    <property type="entry name" value="Virus ectodomain"/>
    <property type="match status" value="1"/>
</dbReference>
<keyword evidence="15 32" id="KW-0053">Apoptosis</keyword>
<dbReference type="InterPro" id="IPR037527">
    <property type="entry name" value="Gp160"/>
</dbReference>
<comment type="function">
    <text evidence="32">Envelope glycoprotein gp160: Oligomerizes in the host endoplasmic reticulum into predominantly trimers. In a second time, gp160 transits in the host Golgi, where glycosylation is completed. The precursor is then proteolytically cleaved in the trans-Golgi and thereby activated by cellular furin or furin-like proteases to produce gp120 and gp41.</text>
</comment>
<evidence type="ECO:0000256" key="18">
    <source>
        <dbReference type="ARBA" id="ARBA00022844"/>
    </source>
</evidence>
<keyword evidence="16 32" id="KW-0732">Signal</keyword>
<dbReference type="Gene3D" id="1.10.287.210">
    <property type="match status" value="1"/>
</dbReference>
<evidence type="ECO:0000256" key="33">
    <source>
        <dbReference type="RuleBase" id="RU363095"/>
    </source>
</evidence>
<evidence type="ECO:0000256" key="17">
    <source>
        <dbReference type="ARBA" id="ARBA00022804"/>
    </source>
</evidence>
<evidence type="ECO:0000256" key="20">
    <source>
        <dbReference type="ARBA" id="ARBA00022879"/>
    </source>
</evidence>
<evidence type="ECO:0000313" key="36">
    <source>
        <dbReference type="EMBL" id="ADM30293.1"/>
    </source>
</evidence>
<dbReference type="SUPFAM" id="SSF56502">
    <property type="entry name" value="gp120 core"/>
    <property type="match status" value="2"/>
</dbReference>
<comment type="domain">
    <text evidence="32">The CD4-binding region is targeted by the antibody b12.</text>
</comment>
<dbReference type="InterPro" id="IPR000328">
    <property type="entry name" value="GP41-like"/>
</dbReference>
<evidence type="ECO:0000256" key="11">
    <source>
        <dbReference type="ARBA" id="ARBA00022581"/>
    </source>
</evidence>
<evidence type="ECO:0000256" key="14">
    <source>
        <dbReference type="ARBA" id="ARBA00022692"/>
    </source>
</evidence>
<dbReference type="FunFam" id="2.170.40.20:FF:000003">
    <property type="entry name" value="Envelope glycoprotein gp160"/>
    <property type="match status" value="1"/>
</dbReference>
<keyword evidence="8 32" id="KW-1170">Fusion of virus membrane with host endosomal membrane</keyword>
<dbReference type="FunFam" id="2.170.40.20:FF:000004">
    <property type="entry name" value="Envelope glycoprotein gp160"/>
    <property type="match status" value="1"/>
</dbReference>
<comment type="subcellular location">
    <molecule>Transmembrane protein gp41</molecule>
    <subcellularLocation>
        <location evidence="32">Virion membrane</location>
        <topology evidence="32">Single-pass type I membrane protein</topology>
    </subcellularLocation>
    <subcellularLocation>
        <location evidence="32">Host cell membrane</location>
        <topology evidence="32">Single-pass type I membrane protein</topology>
    </subcellularLocation>
    <subcellularLocation>
        <location evidence="32">Host endosome membrane</location>
        <topology evidence="32">Single-pass type I membrane protein</topology>
    </subcellularLocation>
    <text evidence="32">It is probably concentrated at the site of budding and incorporated into the virions possibly by contacts between the cytoplasmic tail of Env and the N-terminus of Gag.</text>
</comment>
<evidence type="ECO:0000256" key="13">
    <source>
        <dbReference type="ARBA" id="ARBA00022685"/>
    </source>
</evidence>
<feature type="domain" description="Human immunodeficiency virus 1 envelope glycoprotein Gp120" evidence="34">
    <location>
        <begin position="143"/>
        <end position="499"/>
    </location>
</feature>
<dbReference type="HAMAP" id="MF_04083">
    <property type="entry name" value="HIV_ENV"/>
    <property type="match status" value="1"/>
</dbReference>
<dbReference type="GO" id="GO:1903911">
    <property type="term" value="P:positive regulation of receptor clustering"/>
    <property type="evidence" value="ECO:0007669"/>
    <property type="project" value="UniProtKB-UniRule"/>
</dbReference>
<feature type="domain" description="Retroviral envelope protein GP41-like" evidence="35">
    <location>
        <begin position="518"/>
        <end position="709"/>
    </location>
</feature>
<feature type="short sequence motif" description="YXXL motif; contains endocytosis signal" evidence="32">
    <location>
        <begin position="700"/>
        <end position="703"/>
    </location>
</feature>
<dbReference type="GO" id="GO:0016020">
    <property type="term" value="C:membrane"/>
    <property type="evidence" value="ECO:0007669"/>
    <property type="project" value="UniProtKB-UniRule"/>
</dbReference>
<evidence type="ECO:0000256" key="3">
    <source>
        <dbReference type="ARBA" id="ARBA00004505"/>
    </source>
</evidence>
<evidence type="ECO:0000256" key="28">
    <source>
        <dbReference type="ARBA" id="ARBA00023180"/>
    </source>
</evidence>
<keyword evidence="23 32" id="KW-1039">Host endosome</keyword>
<feature type="region of interest" description="CD4-binding loop" evidence="32">
    <location>
        <begin position="358"/>
        <end position="368"/>
    </location>
</feature>
<evidence type="ECO:0000256" key="22">
    <source>
        <dbReference type="ARBA" id="ARBA00022989"/>
    </source>
</evidence>
<keyword evidence="25 32" id="KW-0472">Membrane</keyword>
<keyword evidence="18 32" id="KW-0946">Virion</keyword>
<comment type="miscellaneous">
    <text evidence="32">Inhibitors targeting HIV-1 viral envelope proteins are used as antiretroviral drugs. Attachment of virions to the cell surface via non-specific interactions and CD4 binding can be blocked by inhibitors that include cyanovirin-N, cyclotriazadisulfonamide analogs, PRO 2000, TNX 355 and PRO 542. In addition, BMS 806 can block CD4-induced conformational changes. Env interactions with the coreceptor molecules can be targeted by CCR5 antagonists including SCH-D, maraviroc (UK 427857) and aplaviroc (GW 873140), and the CXCR4 antagonist AMD 070. Fusion of viral and cellular membranes can be inhibited by peptides such as enfuvirtide and tifuvirtide (T 1249). Resistance to inhibitors associated with mutations in Env are observed. Most of the time, single mutations confer only a modest reduction in drug susceptibility. Combination of several mutations is usually required to develop a high-level drug resistance.</text>
</comment>
<keyword evidence="20 32" id="KW-0261">Viral envelope protein</keyword>
<feature type="region of interest" description="V5" evidence="32">
    <location>
        <begin position="449"/>
        <end position="459"/>
    </location>
</feature>
<feature type="transmembrane region" description="Helical" evidence="33">
    <location>
        <begin position="666"/>
        <end position="693"/>
    </location>
</feature>
<organismHost>
    <name type="scientific">Homo sapiens</name>
    <name type="common">Human</name>
    <dbReference type="NCBI Taxonomy" id="9606"/>
</organismHost>
<keyword evidence="21 32" id="KW-1164">Virus endocytosis by host</keyword>
<feature type="topological domain" description="Cytoplasmic" evidence="32">
    <location>
        <begin position="694"/>
        <end position="851"/>
    </location>
</feature>
<evidence type="ECO:0000256" key="5">
    <source>
        <dbReference type="ARBA" id="ARBA00004578"/>
    </source>
</evidence>
<evidence type="ECO:0000256" key="19">
    <source>
        <dbReference type="ARBA" id="ARBA00022870"/>
    </source>
</evidence>
<evidence type="ECO:0000256" key="2">
    <source>
        <dbReference type="ARBA" id="ARBA00004433"/>
    </source>
</evidence>
<evidence type="ECO:0000256" key="16">
    <source>
        <dbReference type="ARBA" id="ARBA00022729"/>
    </source>
</evidence>
<accession>E1ADM5</accession>
<keyword evidence="17 32" id="KW-1161">Viral attachment to host cell</keyword>
<dbReference type="GO" id="GO:0005198">
    <property type="term" value="F:structural molecule activity"/>
    <property type="evidence" value="ECO:0007669"/>
    <property type="project" value="UniProtKB-UniRule"/>
</dbReference>
<evidence type="ECO:0000256" key="32">
    <source>
        <dbReference type="HAMAP-Rule" id="MF_04083"/>
    </source>
</evidence>
<keyword evidence="12 32" id="KW-1162">Viral penetration into host cytoplasm</keyword>
<comment type="domain">
    <text evidence="32">Some of the most genetically diverse regions of the viral genome are present in Env. They are called variable regions 1 through 5 (V1 through V5). Coreceptor usage of gp120 is determined mainly by the primary structure of the third variable region (V3) in the outer domain of gp120. The sequence of V3 determines which coreceptor, CCR5 and/or CXCR4 (corresponding to R5/macrophage, X4/T cell and R5X4/T cell and macrophage tropism), is used to trigger the fusion potential of the Env complex, and hence which cells the virus can infect. Binding to CCR5 involves a region adjacent in addition to V3.</text>
</comment>
<evidence type="ECO:0000256" key="7">
    <source>
        <dbReference type="ARBA" id="ARBA00022506"/>
    </source>
</evidence>
<dbReference type="GO" id="GO:0020002">
    <property type="term" value="C:host cell plasma membrane"/>
    <property type="evidence" value="ECO:0007669"/>
    <property type="project" value="UniProtKB-SubCell"/>
</dbReference>
<keyword evidence="7 32" id="KW-1168">Fusion of virus membrane with host membrane</keyword>
<evidence type="ECO:0000256" key="27">
    <source>
        <dbReference type="ARBA" id="ARBA00023157"/>
    </source>
</evidence>
<evidence type="ECO:0000259" key="35">
    <source>
        <dbReference type="Pfam" id="PF00517"/>
    </source>
</evidence>
<dbReference type="InterPro" id="IPR036377">
    <property type="entry name" value="Gp120_core_sf"/>
</dbReference>
<reference evidence="36" key="1">
    <citation type="journal article" date="2010" name="PLoS Pathog.">
        <title>HIV-1 Populations in Semen Arise through Multiple Mechanisms.</title>
        <authorList>
            <consortium name="Center for HIV/AIDS Vaccine Immunology"/>
            <person name="Anderson J.A."/>
            <person name="Ping L.H."/>
            <person name="Dibben O."/>
            <person name="Jabara C.B."/>
            <person name="Arney L."/>
            <person name="Kincer L."/>
            <person name="Tang Y."/>
            <person name="Hobbs M."/>
            <person name="Hoffman I."/>
            <person name="Kazembe P."/>
            <person name="Jones C.D."/>
            <person name="Borrow P."/>
            <person name="Fiscus S."/>
            <person name="Cohen M.S."/>
            <person name="Swanstrom R."/>
        </authorList>
    </citation>
    <scope>NUCLEOTIDE SEQUENCE</scope>
    <source>
        <strain evidence="36">C007_F8_2S</strain>
    </source>
</reference>
<comment type="subunit">
    <text evidence="32">The mature envelope protein (Env) consists of a homotrimer of non-covalently associated gp120-gp41 heterodimers. The resulting complex protrudes from the virus surface as a spike. There seems to be as few as 10 spikes on the average virion. Surface protein gp120 interacts with host CD4, CCR5 and CXCR4. Gp120 also interacts with the C-type lectins CD209/DC-SIGN and CLEC4M/DC-SIGNR (collectively referred to as DC-SIGN(R)). Gp120 and gp41 interact with GalCer. Gp120 interacts with host ITGA4/ITGB7 complex; on CD4+ T-cells, this interaction results in rapid activation of integrin ITGAL/LFA-1, which facilitates efficient cell-to-cell spreading of HIV-1. Gp120 interacts with cell-associated heparan sulfate; this interaction increases virus infectivity on permissive cells and may be involved in infection of CD4- cells.</text>
</comment>
<keyword evidence="24 32" id="KW-0175">Coiled coil</keyword>
<keyword evidence="30 32" id="KW-0449">Lipoprotein</keyword>
<feature type="region of interest" description="Fusion peptide" evidence="32">
    <location>
        <begin position="500"/>
        <end position="520"/>
    </location>
</feature>
<dbReference type="GO" id="GO:0044175">
    <property type="term" value="C:host cell endosome membrane"/>
    <property type="evidence" value="ECO:0007669"/>
    <property type="project" value="UniProtKB-SubCell"/>
</dbReference>
<keyword evidence="13 32" id="KW-0165">Cleavage on pair of basic residues</keyword>
<protein>
    <recommendedName>
        <fullName evidence="32">Envelope glycoprotein gp160</fullName>
    </recommendedName>
    <alternativeName>
        <fullName evidence="32">Env polyprotein</fullName>
    </alternativeName>
    <component>
        <recommendedName>
            <fullName evidence="32">Surface protein gp120</fullName>
            <shortName evidence="32">SU</shortName>
        </recommendedName>
        <alternativeName>
            <fullName evidence="32">Glycoprotein 120</fullName>
            <shortName evidence="32">gp120</shortName>
        </alternativeName>
    </component>
    <component>
        <recommendedName>
            <fullName evidence="32">Transmembrane protein gp41</fullName>
            <shortName evidence="32">TM</shortName>
        </recommendedName>
        <alternativeName>
            <fullName evidence="32">Glycoprotein 41</fullName>
            <shortName evidence="32">gp41</shortName>
        </alternativeName>
    </component>
</protein>
<keyword evidence="10 32" id="KW-1165">Clathrin-mediated endocytosis of virus by host</keyword>
<dbReference type="GO" id="GO:0019031">
    <property type="term" value="C:viral envelope"/>
    <property type="evidence" value="ECO:0007669"/>
    <property type="project" value="UniProtKB-KW"/>
</dbReference>
<name>E1ADM5_HV1</name>
<gene>
    <name evidence="32 36" type="primary">env</name>
</gene>
<comment type="function">
    <text evidence="32">Transmembrane protein gp41: Acts as a class I viral fusion protein. Under the current model, the protein has at least 3 conformational states: pre-fusion native state, pre-hairpin intermediate state, and post-fusion hairpin state. During fusion of viral and target intracellular membranes, the coiled coil regions (heptad repeats) assume a trimer-of-hairpins structure, positioning the fusion peptide in close proximity to the C-terminal region of the ectodomain. The formation of this structure appears to drive apposition and subsequent fusion of viral and target cell membranes. Complete fusion occurs in host cell endosomes and is dynamin-dependent, however some lipid transfer might occur at the plasma membrane. The virus undergoes clathrin-dependent internalization long before endosomal fusion, thus minimizing the surface exposure of conserved viral epitopes during fusion and reducing the efficacy of inhibitors targeting these epitopes. Membranes fusion leads to delivery of the nucleocapsid into the cytoplasm.</text>
</comment>
<comment type="PTM">
    <text evidence="32">Highly glycosylated by host. The high number of glycan on the protein is reffered to as 'glycan shield' because it contributes to hide protein sequence from adaptive immune system.</text>
</comment>
<feature type="region of interest" description="Immunosuppression" evidence="32">
    <location>
        <begin position="562"/>
        <end position="580"/>
    </location>
</feature>
<dbReference type="FunFam" id="1.10.287.210:FF:000001">
    <property type="entry name" value="Envelope glycoprotein gp160"/>
    <property type="match status" value="1"/>
</dbReference>
<dbReference type="Gene3D" id="2.170.40.20">
    <property type="entry name" value="Human immunodeficiency virus 1, Gp160, envelope glycoprotein"/>
    <property type="match status" value="2"/>
</dbReference>
<dbReference type="GO" id="GO:0019064">
    <property type="term" value="P:fusion of virus membrane with host plasma membrane"/>
    <property type="evidence" value="ECO:0007669"/>
    <property type="project" value="UniProtKB-UniRule"/>
</dbReference>
<keyword evidence="9 32" id="KW-1032">Host cell membrane</keyword>
<dbReference type="Gene3D" id="1.20.5.490">
    <property type="entry name" value="Single helix bin"/>
    <property type="match status" value="1"/>
</dbReference>
<comment type="domain">
    <text evidence="32">The YXXL motif is involved in determining the exact site of viral release at the surface of infected mononuclear cells and promotes endocytosis. YXXL and di-leucine endocytosis motifs interact directly or indirectly with the clathrin adapter complexes, opperate independently, and their activities are not additive.</text>
</comment>
<sequence length="851" mass="96815">MRVRGILRNYPQWWIWGILGFWMLMIYSVMGNLWVTVYYGVPVWKEAKTTLFCASDAKAYEREVHNIWATHACVPTDPNPQEMVLGNVTENFNMWKNDMVDQMQEDIISLWDQSLKPCVKLTPLCVTLKCKNVNATNNGNATYNNTMGELKNCSFNVTTEIRDKKKDEYALFYRLDIVPLDSNSSEYRLINCNTSTITQACPKVSFDPIPIHYCTPAGYAILKCNDKTFNGTGPCNNVSTVQCTHGIKPVVSTRLLLNGSLAEEEIIIRSKNLTDNVKTIIVHLNESIEIICTRPNNNTRKSIRIGPGQAFFATGDIIGDIRQAHCNISEGKWNETLQKVGKKLQEHFPNKTIKFEPPSGGDLEITTHSFNCRGEFFYCNTSKLFNSTYMQNGTKGNSSGVITLPCKIKQIINMWQKVGRAMYAPPIAGNITCISNITGLLLMRDGGIEDNQSETFRPGGGDMRDNWRNELYKYKVVEIKPLGVAPTKAKRRVVEREKRAVGMGAVFLGFLGAAGSTMGAASITLTVQARQLLSGIVQQQSNLLRAIEAQQHMLQLTVWGIKQLQARVLAIERYLKDQQLLGIWGCSGKLICTTAVPWNRTWSNKTQDDIWNNMTWMQWEREINNYTDTIYSLLEESQNQQEKNEKDLLALDSWNNLWNWFSITNWLWYIRIFIMIVGGLIGLRIIFAVISIVNRVRQGYSPLSFQTLTPNPRELDRLGRIEEEGGEQDRDRSIRLVNGFLALFWDDLRSLCLFSYHRLRDLILVATRAVELLGRSSLRGLQRGWEALKYLGSLVQYWGLELKKSAISLFDTLAIAVAEGTDRIIELIQNICEAIRNIPRRIRQGFEAALQ</sequence>
<evidence type="ECO:0000256" key="26">
    <source>
        <dbReference type="ARBA" id="ARBA00023139"/>
    </source>
</evidence>
<dbReference type="GO" id="GO:0052031">
    <property type="term" value="P:symbiont-mediated perturbation of host defense response"/>
    <property type="evidence" value="ECO:0007669"/>
    <property type="project" value="UniProtKB-UniRule"/>
</dbReference>
<keyword evidence="28 32" id="KW-0325">Glycoprotein</keyword>
<comment type="caution">
    <text evidence="32 33">Lacks conserved residue(s) required for the propagation of feature annotation.</text>
</comment>
<evidence type="ECO:0000256" key="10">
    <source>
        <dbReference type="ARBA" id="ARBA00022570"/>
    </source>
</evidence>
<comment type="function">
    <text evidence="32">Surface protein gp120: Attaches the virus to the host lymphoid cell by binding to the primary receptor CD4. This interaction induces a structural rearrangement creating a high affinity binding site for a chemokine coreceptor like CXCR4 and/or CCR5. Acts as a ligand for CD209/DC-SIGN and CLEC4M/DC-SIGNR, which are respectively found on dendritic cells (DCs), and on endothelial cells of liver sinusoids and lymph node sinuses. These interactions allow capture of viral particles at mucosal surfaces by these cells and subsequent transmission to permissive cells. HIV subverts the migration properties of dendritic cells to gain access to CD4+ T-cells in lymph nodes. Virus transmission to permissive T-cells occurs either in trans (without DCs infection, through viral capture and transmission), or in cis (following DCs productive infection, through the usual CD4-gp120 interaction), thereby inducing a robust infection. In trans infection, bound virions remain infectious over days and it is proposed that they are not degraded, but protected in non-lysosomal acidic organelles within the DCs close to the cell membrane thus contributing to the viral infectious potential during DCs' migration from the periphery to the lymphoid tissues. On arrival at lymphoid tissues, intact virions recycle back to DCs' cell surface allowing virus transmission to CD4+ T-cells.</text>
</comment>
<keyword evidence="31 32" id="KW-1160">Virus entry into host cell</keyword>
<keyword evidence="29 32" id="KW-0899">Viral immunoevasion</keyword>
<feature type="region of interest" description="V2" evidence="32">
    <location>
        <begin position="153"/>
        <end position="192"/>
    </location>
</feature>
<evidence type="ECO:0000256" key="6">
    <source>
        <dbReference type="ARBA" id="ARBA00004650"/>
    </source>
</evidence>
<keyword evidence="19 32" id="KW-1043">Host membrane</keyword>
<keyword evidence="22 32" id="KW-1133">Transmembrane helix</keyword>
<feature type="disulfide bond" evidence="32">
    <location>
        <begin position="214"/>
        <end position="243"/>
    </location>
</feature>
<evidence type="ECO:0000256" key="9">
    <source>
        <dbReference type="ARBA" id="ARBA00022511"/>
    </source>
</evidence>
<dbReference type="GO" id="GO:0019062">
    <property type="term" value="P:virion attachment to host cell"/>
    <property type="evidence" value="ECO:0007669"/>
    <property type="project" value="UniProtKB-UniRule"/>
</dbReference>
<feature type="chain" id="PRO_5023249162" description="Envelope glycoprotein gp160" evidence="32">
    <location>
        <begin position="32"/>
        <end position="851"/>
    </location>
</feature>
<dbReference type="EMBL" id="HM638620">
    <property type="protein sequence ID" value="ADM30293.1"/>
    <property type="molecule type" value="Genomic_DNA"/>
</dbReference>
<proteinExistence type="inferred from homology"/>
<keyword evidence="27 32" id="KW-1015">Disulfide bond</keyword>
<feature type="transmembrane region" description="Helical" evidence="33">
    <location>
        <begin position="500"/>
        <end position="523"/>
    </location>
</feature>
<dbReference type="GO" id="GO:0075512">
    <property type="term" value="P:clathrin-dependent endocytosis of virus by host cell"/>
    <property type="evidence" value="ECO:0007669"/>
    <property type="project" value="UniProtKB-UniRule"/>
</dbReference>
<evidence type="ECO:0000256" key="23">
    <source>
        <dbReference type="ARBA" id="ARBA00023046"/>
    </source>
</evidence>
<dbReference type="InterPro" id="IPR000777">
    <property type="entry name" value="HIV1_Gp120"/>
</dbReference>
<feature type="disulfide bond" evidence="32">
    <location>
        <begin position="586"/>
        <end position="592"/>
    </location>
</feature>
<comment type="domain">
    <text evidence="32 33">The 17 amino acids long immunosuppressive region is present in many retroviral envelope proteins. Synthetic peptides derived from this relatively conserved sequence inhibit immune function in vitro and in vivo.</text>
</comment>
<feature type="domain" description="Human immunodeficiency virus 1 envelope glycoprotein Gp120" evidence="34">
    <location>
        <begin position="33"/>
        <end position="140"/>
    </location>
</feature>
<feature type="transmembrane region" description="Helical" evidence="33">
    <location>
        <begin position="13"/>
        <end position="41"/>
    </location>
</feature>
<dbReference type="GO" id="GO:0039654">
    <property type="term" value="P:fusion of virus membrane with host endosome membrane"/>
    <property type="evidence" value="ECO:0007669"/>
    <property type="project" value="UniProtKB-UniRule"/>
</dbReference>
<comment type="PTM">
    <text evidence="32">Palmitoylation of the transmembrane protein and of Env polyprotein (prior to its proteolytic cleavage) is essential for their association with host cell membrane lipid rafts. Palmitoylation is therefore required for envelope trafficking to classical lipid rafts, but not for viral replication.</text>
</comment>
<feature type="site" description="Cleavage; by host furin" evidence="32">
    <location>
        <begin position="499"/>
        <end position="500"/>
    </location>
</feature>
<evidence type="ECO:0000256" key="29">
    <source>
        <dbReference type="ARBA" id="ARBA00023280"/>
    </source>
</evidence>
<dbReference type="CDD" id="cd09909">
    <property type="entry name" value="HIV-1-like_HR1-HR2"/>
    <property type="match status" value="1"/>
</dbReference>
<dbReference type="GO" id="GO:0055036">
    <property type="term" value="C:virion membrane"/>
    <property type="evidence" value="ECO:0007669"/>
    <property type="project" value="UniProtKB-SubCell"/>
</dbReference>
<keyword evidence="11 32" id="KW-0945">Host-virus interaction</keyword>
<feature type="disulfide bond" evidence="32">
    <location>
        <begin position="224"/>
        <end position="235"/>
    </location>
</feature>
<evidence type="ECO:0000256" key="12">
    <source>
        <dbReference type="ARBA" id="ARBA00022595"/>
    </source>
</evidence>